<proteinExistence type="predicted"/>
<reference evidence="1" key="1">
    <citation type="journal article" date="2022" name="Int. J. Mol. Sci.">
        <title>Draft Genome of Tanacetum Coccineum: Genomic Comparison of Closely Related Tanacetum-Family Plants.</title>
        <authorList>
            <person name="Yamashiro T."/>
            <person name="Shiraishi A."/>
            <person name="Nakayama K."/>
            <person name="Satake H."/>
        </authorList>
    </citation>
    <scope>NUCLEOTIDE SEQUENCE</scope>
</reference>
<dbReference type="EMBL" id="BQNB010012827">
    <property type="protein sequence ID" value="GJT08397.1"/>
    <property type="molecule type" value="Genomic_DNA"/>
</dbReference>
<evidence type="ECO:0000313" key="1">
    <source>
        <dbReference type="EMBL" id="GJT08397.1"/>
    </source>
</evidence>
<keyword evidence="2" id="KW-1185">Reference proteome</keyword>
<dbReference type="Proteomes" id="UP001151760">
    <property type="component" value="Unassembled WGS sequence"/>
</dbReference>
<protein>
    <submittedName>
        <fullName evidence="1">Uncharacterized protein</fullName>
    </submittedName>
</protein>
<sequence>MSRANLQAAIVSEEQLVPSANRLIIKKNNQRVALDSNITVTLLRLVIGILRHHKLYKPVSLTAIMPPPVANKPYTKPPTENQILTFIKILGYDEDSKAKMTSVSTFVATRLRQPWRAILSVLNRSLTGKDSRWDTARLPIL</sequence>
<reference evidence="1" key="2">
    <citation type="submission" date="2022-01" db="EMBL/GenBank/DDBJ databases">
        <authorList>
            <person name="Yamashiro T."/>
            <person name="Shiraishi A."/>
            <person name="Satake H."/>
            <person name="Nakayama K."/>
        </authorList>
    </citation>
    <scope>NUCLEOTIDE SEQUENCE</scope>
</reference>
<accession>A0ABQ5B406</accession>
<gene>
    <name evidence="1" type="ORF">Tco_0842859</name>
</gene>
<comment type="caution">
    <text evidence="1">The sequence shown here is derived from an EMBL/GenBank/DDBJ whole genome shotgun (WGS) entry which is preliminary data.</text>
</comment>
<evidence type="ECO:0000313" key="2">
    <source>
        <dbReference type="Proteomes" id="UP001151760"/>
    </source>
</evidence>
<name>A0ABQ5B406_9ASTR</name>
<organism evidence="1 2">
    <name type="scientific">Tanacetum coccineum</name>
    <dbReference type="NCBI Taxonomy" id="301880"/>
    <lineage>
        <taxon>Eukaryota</taxon>
        <taxon>Viridiplantae</taxon>
        <taxon>Streptophyta</taxon>
        <taxon>Embryophyta</taxon>
        <taxon>Tracheophyta</taxon>
        <taxon>Spermatophyta</taxon>
        <taxon>Magnoliopsida</taxon>
        <taxon>eudicotyledons</taxon>
        <taxon>Gunneridae</taxon>
        <taxon>Pentapetalae</taxon>
        <taxon>asterids</taxon>
        <taxon>campanulids</taxon>
        <taxon>Asterales</taxon>
        <taxon>Asteraceae</taxon>
        <taxon>Asteroideae</taxon>
        <taxon>Anthemideae</taxon>
        <taxon>Anthemidinae</taxon>
        <taxon>Tanacetum</taxon>
    </lineage>
</organism>